<organism evidence="8 9">
    <name type="scientific">Schizosaccharomyces octosporus (strain yFS286)</name>
    <name type="common">Fission yeast</name>
    <name type="synonym">Octosporomyces octosporus</name>
    <dbReference type="NCBI Taxonomy" id="483514"/>
    <lineage>
        <taxon>Eukaryota</taxon>
        <taxon>Fungi</taxon>
        <taxon>Dikarya</taxon>
        <taxon>Ascomycota</taxon>
        <taxon>Taphrinomycotina</taxon>
        <taxon>Schizosaccharomycetes</taxon>
        <taxon>Schizosaccharomycetales</taxon>
        <taxon>Schizosaccharomycetaceae</taxon>
        <taxon>Schizosaccharomyces</taxon>
    </lineage>
</organism>
<feature type="signal peptide" evidence="7">
    <location>
        <begin position="1"/>
        <end position="23"/>
    </location>
</feature>
<dbReference type="OrthoDB" id="200954at2759"/>
<sequence length="481" mass="53376">MWFGIRKGFRLLLAFSFLLAVQCVQEPLLREGKRESILAMDKLKYFNSTRLQKIIDDLVENEPSFLKASKMAAGMSDVERKQTVQDLRTVAESLKGKDSHLAYLKASKDASQKQGSLNEGFEDHSPSMEHALFDSIKKNMEDFFSFTPSMNGFLATLLTAIPPNVFILMVPRNLNTGFLNLFVAVSAGSLLGDVFGHLLPEIYEKAKEDTNATSPTVSVLVGILIFFFMDKGLRILLSSNKNHHSHQITETKSEKDVSASSTTQHERLDPASQKLRKRRSSVSHAPLREESTVEQEKTNGEENESTSSEKTVAYLNLFSDCFHNFMDGLAITTSFFASTTIGITTTCAVFLHEIPAEVGDLAILLRNGYTKMQTFSFQLITMFAGLLGSITSIWIHSAALASTVHNEGTSLLPQSSIASFLLQLEDKLLPFSAGCFLYIACLGVFPELLELNQEQSKCTQFIYTTASAICVVIGFLFLIYI</sequence>
<dbReference type="OMA" id="GMMYIVS"/>
<feature type="chain" id="PRO_5004568742" evidence="7">
    <location>
        <begin position="24"/>
        <end position="481"/>
    </location>
</feature>
<reference evidence="8 9" key="1">
    <citation type="journal article" date="2011" name="Science">
        <title>Comparative functional genomics of the fission yeasts.</title>
        <authorList>
            <person name="Rhind N."/>
            <person name="Chen Z."/>
            <person name="Yassour M."/>
            <person name="Thompson D.A."/>
            <person name="Haas B.J."/>
            <person name="Habib N."/>
            <person name="Wapinski I."/>
            <person name="Roy S."/>
            <person name="Lin M.F."/>
            <person name="Heiman D.I."/>
            <person name="Young S.K."/>
            <person name="Furuya K."/>
            <person name="Guo Y."/>
            <person name="Pidoux A."/>
            <person name="Chen H.M."/>
            <person name="Robbertse B."/>
            <person name="Goldberg J.M."/>
            <person name="Aoki K."/>
            <person name="Bayne E.H."/>
            <person name="Berlin A.M."/>
            <person name="Desjardins C.A."/>
            <person name="Dobbs E."/>
            <person name="Dukaj L."/>
            <person name="Fan L."/>
            <person name="FitzGerald M.G."/>
            <person name="French C."/>
            <person name="Gujja S."/>
            <person name="Hansen K."/>
            <person name="Keifenheim D."/>
            <person name="Levin J.Z."/>
            <person name="Mosher R.A."/>
            <person name="Mueller C.A."/>
            <person name="Pfiffner J."/>
            <person name="Priest M."/>
            <person name="Russ C."/>
            <person name="Smialowska A."/>
            <person name="Swoboda P."/>
            <person name="Sykes S.M."/>
            <person name="Vaughn M."/>
            <person name="Vengrova S."/>
            <person name="Yoder R."/>
            <person name="Zeng Q."/>
            <person name="Allshire R."/>
            <person name="Baulcombe D."/>
            <person name="Birren B.W."/>
            <person name="Brown W."/>
            <person name="Ekwall K."/>
            <person name="Kellis M."/>
            <person name="Leatherwood J."/>
            <person name="Levin H."/>
            <person name="Margalit H."/>
            <person name="Martienssen R."/>
            <person name="Nieduszynski C.A."/>
            <person name="Spatafora J.W."/>
            <person name="Friedman N."/>
            <person name="Dalgaard J.Z."/>
            <person name="Baumann P."/>
            <person name="Niki H."/>
            <person name="Regev A."/>
            <person name="Nusbaum C."/>
        </authorList>
    </citation>
    <scope>NUCLEOTIDE SEQUENCE [LARGE SCALE GENOMIC DNA]</scope>
    <source>
        <strain evidence="9">yFS286</strain>
    </source>
</reference>
<proteinExistence type="predicted"/>
<dbReference type="AlphaFoldDB" id="S9RMU8"/>
<protein>
    <submittedName>
        <fullName evidence="8">ZIP zinc transporter 1</fullName>
    </submittedName>
</protein>
<feature type="transmembrane region" description="Helical" evidence="6">
    <location>
        <begin position="178"/>
        <end position="200"/>
    </location>
</feature>
<evidence type="ECO:0000256" key="7">
    <source>
        <dbReference type="SAM" id="SignalP"/>
    </source>
</evidence>
<keyword evidence="2 6" id="KW-0812">Transmembrane</keyword>
<dbReference type="GO" id="GO:0006882">
    <property type="term" value="P:intracellular zinc ion homeostasis"/>
    <property type="evidence" value="ECO:0007669"/>
    <property type="project" value="TreeGrafter"/>
</dbReference>
<feature type="region of interest" description="Disordered" evidence="5">
    <location>
        <begin position="244"/>
        <end position="307"/>
    </location>
</feature>
<feature type="transmembrane region" description="Helical" evidence="6">
    <location>
        <begin position="428"/>
        <end position="449"/>
    </location>
</feature>
<evidence type="ECO:0000256" key="1">
    <source>
        <dbReference type="ARBA" id="ARBA00004141"/>
    </source>
</evidence>
<dbReference type="eggNOG" id="KOG2693">
    <property type="taxonomic scope" value="Eukaryota"/>
</dbReference>
<feature type="compositionally biased region" description="Basic and acidic residues" evidence="5">
    <location>
        <begin position="247"/>
        <end position="257"/>
    </location>
</feature>
<feature type="transmembrane region" description="Helical" evidence="6">
    <location>
        <begin position="212"/>
        <end position="229"/>
    </location>
</feature>
<keyword evidence="7" id="KW-0732">Signal</keyword>
<dbReference type="InterPro" id="IPR003689">
    <property type="entry name" value="ZIP"/>
</dbReference>
<evidence type="ECO:0000256" key="2">
    <source>
        <dbReference type="ARBA" id="ARBA00022692"/>
    </source>
</evidence>
<dbReference type="GO" id="GO:0005385">
    <property type="term" value="F:zinc ion transmembrane transporter activity"/>
    <property type="evidence" value="ECO:0007669"/>
    <property type="project" value="TreeGrafter"/>
</dbReference>
<feature type="compositionally biased region" description="Basic and acidic residues" evidence="5">
    <location>
        <begin position="286"/>
        <end position="300"/>
    </location>
</feature>
<feature type="transmembrane region" description="Helical" evidence="6">
    <location>
        <begin position="461"/>
        <end position="480"/>
    </location>
</feature>
<evidence type="ECO:0000256" key="6">
    <source>
        <dbReference type="SAM" id="Phobius"/>
    </source>
</evidence>
<gene>
    <name evidence="8" type="ORF">SOCG_04532</name>
</gene>
<evidence type="ECO:0000256" key="5">
    <source>
        <dbReference type="SAM" id="MobiDB-lite"/>
    </source>
</evidence>
<evidence type="ECO:0000256" key="4">
    <source>
        <dbReference type="ARBA" id="ARBA00023136"/>
    </source>
</evidence>
<dbReference type="PANTHER" id="PTHR16950">
    <property type="entry name" value="ZINC TRANSPORTER SLC39A7 HISTIDINE-RICH MEMBRANE PROTEIN KE4"/>
    <property type="match status" value="1"/>
</dbReference>
<keyword evidence="9" id="KW-1185">Reference proteome</keyword>
<dbReference type="HOGENOM" id="CLU_015114_0_0_1"/>
<dbReference type="RefSeq" id="XP_013017732.1">
    <property type="nucleotide sequence ID" value="XM_013162278.1"/>
</dbReference>
<dbReference type="EMBL" id="KE503206">
    <property type="protein sequence ID" value="EPX75289.1"/>
    <property type="molecule type" value="Genomic_DNA"/>
</dbReference>
<comment type="subcellular location">
    <subcellularLocation>
        <location evidence="1">Membrane</location>
        <topology evidence="1">Multi-pass membrane protein</topology>
    </subcellularLocation>
</comment>
<dbReference type="Pfam" id="PF02535">
    <property type="entry name" value="Zip"/>
    <property type="match status" value="1"/>
</dbReference>
<name>S9RMU8_SCHOY</name>
<feature type="transmembrane region" description="Helical" evidence="6">
    <location>
        <begin position="152"/>
        <end position="171"/>
    </location>
</feature>
<evidence type="ECO:0000313" key="9">
    <source>
        <dbReference type="Proteomes" id="UP000016088"/>
    </source>
</evidence>
<dbReference type="GO" id="GO:0016020">
    <property type="term" value="C:membrane"/>
    <property type="evidence" value="ECO:0007669"/>
    <property type="project" value="UniProtKB-SubCell"/>
</dbReference>
<feature type="transmembrane region" description="Helical" evidence="6">
    <location>
        <begin position="375"/>
        <end position="395"/>
    </location>
</feature>
<keyword evidence="3 6" id="KW-1133">Transmembrane helix</keyword>
<evidence type="ECO:0000313" key="8">
    <source>
        <dbReference type="EMBL" id="EPX75289.1"/>
    </source>
</evidence>
<dbReference type="GeneID" id="25033494"/>
<keyword evidence="4 6" id="KW-0472">Membrane</keyword>
<evidence type="ECO:0000256" key="3">
    <source>
        <dbReference type="ARBA" id="ARBA00022989"/>
    </source>
</evidence>
<accession>S9RMU8</accession>
<dbReference type="VEuPathDB" id="FungiDB:SOCG_04532"/>
<dbReference type="PANTHER" id="PTHR16950:SF16">
    <property type="entry name" value="ZINC TRANSPORTER ZIP13"/>
    <property type="match status" value="1"/>
</dbReference>
<dbReference type="Proteomes" id="UP000016088">
    <property type="component" value="Unassembled WGS sequence"/>
</dbReference>